<dbReference type="PROSITE" id="PS51421">
    <property type="entry name" value="RAS"/>
    <property type="match status" value="1"/>
</dbReference>
<gene>
    <name evidence="5" type="primary">RHOF_0</name>
    <name evidence="5" type="ORF">FQV24_0015944</name>
</gene>
<dbReference type="GO" id="GO:0016020">
    <property type="term" value="C:membrane"/>
    <property type="evidence" value="ECO:0007669"/>
    <property type="project" value="UniProtKB-SubCell"/>
</dbReference>
<evidence type="ECO:0000256" key="2">
    <source>
        <dbReference type="ARBA" id="ARBA00022741"/>
    </source>
</evidence>
<dbReference type="InterPro" id="IPR027417">
    <property type="entry name" value="P-loop_NTPase"/>
</dbReference>
<dbReference type="Gene3D" id="3.40.50.300">
    <property type="entry name" value="P-loop containing nucleotide triphosphate hydrolases"/>
    <property type="match status" value="1"/>
</dbReference>
<feature type="non-terminal residue" evidence="5">
    <location>
        <position position="1"/>
    </location>
</feature>
<proteinExistence type="predicted"/>
<name>A0A8J4MNN5_SPHME</name>
<dbReference type="Pfam" id="PF00071">
    <property type="entry name" value="Ras"/>
    <property type="match status" value="1"/>
</dbReference>
<dbReference type="SMART" id="SM00175">
    <property type="entry name" value="RAB"/>
    <property type="match status" value="1"/>
</dbReference>
<accession>A0A8J4MNN5</accession>
<dbReference type="SUPFAM" id="SSF52540">
    <property type="entry name" value="P-loop containing nucleoside triphosphate hydrolases"/>
    <property type="match status" value="1"/>
</dbReference>
<comment type="caution">
    <text evidence="5">The sequence shown here is derived from an EMBL/GenBank/DDBJ whole genome shotgun (WGS) entry which is preliminary data.</text>
</comment>
<dbReference type="Proteomes" id="UP000785099">
    <property type="component" value="Unassembled WGS sequence"/>
</dbReference>
<dbReference type="NCBIfam" id="TIGR00231">
    <property type="entry name" value="small_GTP"/>
    <property type="match status" value="1"/>
</dbReference>
<dbReference type="GO" id="GO:0007264">
    <property type="term" value="P:small GTPase-mediated signal transduction"/>
    <property type="evidence" value="ECO:0007669"/>
    <property type="project" value="InterPro"/>
</dbReference>
<dbReference type="PRINTS" id="PR00449">
    <property type="entry name" value="RASTRNSFRMNG"/>
</dbReference>
<keyword evidence="2" id="KW-0547">Nucleotide-binding</keyword>
<evidence type="ECO:0000256" key="1">
    <source>
        <dbReference type="ARBA" id="ARBA00004370"/>
    </source>
</evidence>
<dbReference type="AlphaFoldDB" id="A0A8J4MNN5"/>
<evidence type="ECO:0000256" key="3">
    <source>
        <dbReference type="ARBA" id="ARBA00023134"/>
    </source>
</evidence>
<comment type="subcellular location">
    <subcellularLocation>
        <location evidence="1">Membrane</location>
    </subcellularLocation>
</comment>
<dbReference type="PROSITE" id="PS51420">
    <property type="entry name" value="RHO"/>
    <property type="match status" value="1"/>
</dbReference>
<evidence type="ECO:0000313" key="5">
    <source>
        <dbReference type="EMBL" id="KAF1423444.1"/>
    </source>
</evidence>
<sequence>VYVPTAFEKFTASLQVGGKPVKIHLWDTAGQEDYDRLRPLSYSDANVVLICFDVTNPNSYNNILTKWYLEVTHFCKGVPVLLVGCKTDLRRDREVLRKRQEGRLEPVSYQQAKAMARQVHTVSYLECSARYQENVGDIFAEACSAALSAAHRSQRR</sequence>
<dbReference type="InterPro" id="IPR003578">
    <property type="entry name" value="Small_GTPase_Rho"/>
</dbReference>
<dbReference type="InterPro" id="IPR001806">
    <property type="entry name" value="Small_GTPase"/>
</dbReference>
<dbReference type="PANTHER" id="PTHR24072">
    <property type="entry name" value="RHO FAMILY GTPASE"/>
    <property type="match status" value="1"/>
</dbReference>
<keyword evidence="3" id="KW-0342">GTP-binding</keyword>
<dbReference type="GO" id="GO:0005525">
    <property type="term" value="F:GTP binding"/>
    <property type="evidence" value="ECO:0007669"/>
    <property type="project" value="UniProtKB-KW"/>
</dbReference>
<feature type="non-terminal residue" evidence="5">
    <location>
        <position position="156"/>
    </location>
</feature>
<dbReference type="FunFam" id="3.40.50.300:FF:002060">
    <property type="entry name" value="Rho family GTPase"/>
    <property type="match status" value="1"/>
</dbReference>
<protein>
    <submittedName>
        <fullName evidence="5">Rho-related GTP-binding protein RhoF</fullName>
    </submittedName>
</protein>
<reference evidence="5 6" key="1">
    <citation type="journal article" date="2019" name="Gigascience">
        <title>High-coverage genomes to elucidate the evolution of penguins.</title>
        <authorList>
            <person name="Pan H."/>
            <person name="Cole T.L."/>
            <person name="Bi X."/>
            <person name="Fang M."/>
            <person name="Zhou C."/>
            <person name="Yang Z."/>
            <person name="Ksepka D.T."/>
            <person name="Hart T."/>
            <person name="Bouzat J.L."/>
            <person name="Argilla L.S."/>
            <person name="Bertelsen M.F."/>
            <person name="Boersma P.D."/>
            <person name="Bost C.A."/>
            <person name="Cherel Y."/>
            <person name="Dann P."/>
            <person name="Fiddaman S.R."/>
            <person name="Howard P."/>
            <person name="Labuschagne K."/>
            <person name="Mattern T."/>
            <person name="Miller G."/>
            <person name="Parker P."/>
            <person name="Phillips R.A."/>
            <person name="Quillfeldt P."/>
            <person name="Ryan P.G."/>
            <person name="Taylor H."/>
            <person name="Thompson D.R."/>
            <person name="Young M.J."/>
            <person name="Ellegaard M.R."/>
            <person name="Gilbert M.T.P."/>
            <person name="Sinding M.S."/>
            <person name="Pacheco G."/>
            <person name="Shepherd L.D."/>
            <person name="Tennyson A.J.D."/>
            <person name="Grosser S."/>
            <person name="Kay E."/>
            <person name="Nupen L.J."/>
            <person name="Ellenberg U."/>
            <person name="Houston D.M."/>
            <person name="Reeve A.H."/>
            <person name="Johnson K."/>
            <person name="Masello J.F."/>
            <person name="Stracke T."/>
            <person name="McKinlay B."/>
            <person name="Borboroglu P.G."/>
            <person name="Zhang D.X."/>
            <person name="Zhang G."/>
        </authorList>
    </citation>
    <scope>NUCLEOTIDE SEQUENCE [LARGE SCALE GENOMIC DNA]</scope>
    <source>
        <strain evidence="5">GAPE 212</strain>
    </source>
</reference>
<keyword evidence="4" id="KW-0472">Membrane</keyword>
<dbReference type="EMBL" id="VUKU01017051">
    <property type="protein sequence ID" value="KAF1423444.1"/>
    <property type="molecule type" value="Genomic_DNA"/>
</dbReference>
<evidence type="ECO:0000256" key="4">
    <source>
        <dbReference type="ARBA" id="ARBA00023136"/>
    </source>
</evidence>
<dbReference type="SMART" id="SM00174">
    <property type="entry name" value="RHO"/>
    <property type="match status" value="1"/>
</dbReference>
<dbReference type="SMART" id="SM00173">
    <property type="entry name" value="RAS"/>
    <property type="match status" value="1"/>
</dbReference>
<organism evidence="5 6">
    <name type="scientific">Spheniscus mendiculus</name>
    <name type="common">Galapagos penguin</name>
    <dbReference type="NCBI Taxonomy" id="156760"/>
    <lineage>
        <taxon>Eukaryota</taxon>
        <taxon>Metazoa</taxon>
        <taxon>Chordata</taxon>
        <taxon>Craniata</taxon>
        <taxon>Vertebrata</taxon>
        <taxon>Euteleostomi</taxon>
        <taxon>Archelosauria</taxon>
        <taxon>Archosauria</taxon>
        <taxon>Dinosauria</taxon>
        <taxon>Saurischia</taxon>
        <taxon>Theropoda</taxon>
        <taxon>Coelurosauria</taxon>
        <taxon>Aves</taxon>
        <taxon>Neognathae</taxon>
        <taxon>Neoaves</taxon>
        <taxon>Aequornithes</taxon>
        <taxon>Sphenisciformes</taxon>
        <taxon>Spheniscidae</taxon>
        <taxon>Spheniscus</taxon>
    </lineage>
</organism>
<keyword evidence="6" id="KW-1185">Reference proteome</keyword>
<evidence type="ECO:0000313" key="6">
    <source>
        <dbReference type="Proteomes" id="UP000785099"/>
    </source>
</evidence>
<dbReference type="GO" id="GO:0003924">
    <property type="term" value="F:GTPase activity"/>
    <property type="evidence" value="ECO:0007669"/>
    <property type="project" value="InterPro"/>
</dbReference>
<dbReference type="PROSITE" id="PS51419">
    <property type="entry name" value="RAB"/>
    <property type="match status" value="1"/>
</dbReference>
<dbReference type="InterPro" id="IPR005225">
    <property type="entry name" value="Small_GTP-bd"/>
</dbReference>